<sequence>MPAESNTRSRTRRAILDAAVAVLARDSTASVGDIAVAAGVGRTTVHRYFAERSDLINAIAADLLEKVHNAVDRARIDEGSAVEALGRVCQEWFALSDGFMLLFNNPELINDPAWSEDTESDLKILELIRRGIRDGEIDGSMTAEWVSNLLWSMLYAGWEYRRSHGASSHEALTQCLASLRKAISP</sequence>
<evidence type="ECO:0000313" key="6">
    <source>
        <dbReference type="EMBL" id="TWJ12482.1"/>
    </source>
</evidence>
<dbReference type="AlphaFoldDB" id="A0A562V3S9"/>
<dbReference type="InterPro" id="IPR009057">
    <property type="entry name" value="Homeodomain-like_sf"/>
</dbReference>
<keyword evidence="7" id="KW-1185">Reference proteome</keyword>
<dbReference type="Pfam" id="PF00440">
    <property type="entry name" value="TetR_N"/>
    <property type="match status" value="1"/>
</dbReference>
<dbReference type="InterPro" id="IPR050109">
    <property type="entry name" value="HTH-type_TetR-like_transc_reg"/>
</dbReference>
<dbReference type="SUPFAM" id="SSF46689">
    <property type="entry name" value="Homeodomain-like"/>
    <property type="match status" value="1"/>
</dbReference>
<dbReference type="GO" id="GO:0000976">
    <property type="term" value="F:transcription cis-regulatory region binding"/>
    <property type="evidence" value="ECO:0007669"/>
    <property type="project" value="TreeGrafter"/>
</dbReference>
<dbReference type="Gene3D" id="1.10.357.10">
    <property type="entry name" value="Tetracycline Repressor, domain 2"/>
    <property type="match status" value="1"/>
</dbReference>
<evidence type="ECO:0000259" key="5">
    <source>
        <dbReference type="PROSITE" id="PS50977"/>
    </source>
</evidence>
<dbReference type="PROSITE" id="PS50977">
    <property type="entry name" value="HTH_TETR_2"/>
    <property type="match status" value="1"/>
</dbReference>
<evidence type="ECO:0000256" key="1">
    <source>
        <dbReference type="ARBA" id="ARBA00023015"/>
    </source>
</evidence>
<keyword evidence="1" id="KW-0805">Transcription regulation</keyword>
<feature type="DNA-binding region" description="H-T-H motif" evidence="4">
    <location>
        <begin position="30"/>
        <end position="49"/>
    </location>
</feature>
<dbReference type="EMBL" id="VLLL01000006">
    <property type="protein sequence ID" value="TWJ12482.1"/>
    <property type="molecule type" value="Genomic_DNA"/>
</dbReference>
<name>A0A562V3S9_9ACTN</name>
<dbReference type="InterPro" id="IPR001647">
    <property type="entry name" value="HTH_TetR"/>
</dbReference>
<accession>A0A562V3S9</accession>
<dbReference type="GO" id="GO:0003700">
    <property type="term" value="F:DNA-binding transcription factor activity"/>
    <property type="evidence" value="ECO:0007669"/>
    <property type="project" value="TreeGrafter"/>
</dbReference>
<protein>
    <submittedName>
        <fullName evidence="6">TetR family transcriptional regulator</fullName>
    </submittedName>
</protein>
<proteinExistence type="predicted"/>
<dbReference type="PANTHER" id="PTHR30055">
    <property type="entry name" value="HTH-TYPE TRANSCRIPTIONAL REGULATOR RUTR"/>
    <property type="match status" value="1"/>
</dbReference>
<comment type="caution">
    <text evidence="6">The sequence shown here is derived from an EMBL/GenBank/DDBJ whole genome shotgun (WGS) entry which is preliminary data.</text>
</comment>
<dbReference type="PANTHER" id="PTHR30055:SF234">
    <property type="entry name" value="HTH-TYPE TRANSCRIPTIONAL REGULATOR BETI"/>
    <property type="match status" value="1"/>
</dbReference>
<organism evidence="6 7">
    <name type="scientific">Stackebrandtia albiflava</name>
    <dbReference type="NCBI Taxonomy" id="406432"/>
    <lineage>
        <taxon>Bacteria</taxon>
        <taxon>Bacillati</taxon>
        <taxon>Actinomycetota</taxon>
        <taxon>Actinomycetes</taxon>
        <taxon>Glycomycetales</taxon>
        <taxon>Glycomycetaceae</taxon>
        <taxon>Stackebrandtia</taxon>
    </lineage>
</organism>
<dbReference type="Proteomes" id="UP000321617">
    <property type="component" value="Unassembled WGS sequence"/>
</dbReference>
<keyword evidence="3" id="KW-0804">Transcription</keyword>
<feature type="domain" description="HTH tetR-type" evidence="5">
    <location>
        <begin position="9"/>
        <end position="67"/>
    </location>
</feature>
<evidence type="ECO:0000313" key="7">
    <source>
        <dbReference type="Proteomes" id="UP000321617"/>
    </source>
</evidence>
<gene>
    <name evidence="6" type="ORF">LX16_3240</name>
</gene>
<reference evidence="6 7" key="1">
    <citation type="journal article" date="2013" name="Stand. Genomic Sci.">
        <title>Genomic Encyclopedia of Type Strains, Phase I: The one thousand microbial genomes (KMG-I) project.</title>
        <authorList>
            <person name="Kyrpides N.C."/>
            <person name="Woyke T."/>
            <person name="Eisen J.A."/>
            <person name="Garrity G."/>
            <person name="Lilburn T.G."/>
            <person name="Beck B.J."/>
            <person name="Whitman W.B."/>
            <person name="Hugenholtz P."/>
            <person name="Klenk H.P."/>
        </authorList>
    </citation>
    <scope>NUCLEOTIDE SEQUENCE [LARGE SCALE GENOMIC DNA]</scope>
    <source>
        <strain evidence="6 7">DSM 45044</strain>
    </source>
</reference>
<evidence type="ECO:0000256" key="4">
    <source>
        <dbReference type="PROSITE-ProRule" id="PRU00335"/>
    </source>
</evidence>
<keyword evidence="2 4" id="KW-0238">DNA-binding</keyword>
<evidence type="ECO:0000256" key="2">
    <source>
        <dbReference type="ARBA" id="ARBA00023125"/>
    </source>
</evidence>
<evidence type="ECO:0000256" key="3">
    <source>
        <dbReference type="ARBA" id="ARBA00023163"/>
    </source>
</evidence>